<organism evidence="1 2">
    <name type="scientific">Erysiphe neolycopersici</name>
    <dbReference type="NCBI Taxonomy" id="212602"/>
    <lineage>
        <taxon>Eukaryota</taxon>
        <taxon>Fungi</taxon>
        <taxon>Dikarya</taxon>
        <taxon>Ascomycota</taxon>
        <taxon>Pezizomycotina</taxon>
        <taxon>Leotiomycetes</taxon>
        <taxon>Erysiphales</taxon>
        <taxon>Erysiphaceae</taxon>
        <taxon>Erysiphe</taxon>
    </lineage>
</organism>
<keyword evidence="2" id="KW-1185">Reference proteome</keyword>
<evidence type="ECO:0000313" key="2">
    <source>
        <dbReference type="Proteomes" id="UP000286134"/>
    </source>
</evidence>
<dbReference type="EMBL" id="MCFK01005869">
    <property type="protein sequence ID" value="RKF59631.1"/>
    <property type="molecule type" value="Genomic_DNA"/>
</dbReference>
<sequence length="154" mass="18124">MENAALFRVENVALKEFKAELNDYEHLVELKDDHTPLIKYEWLDDSVHVVIKNPKLETKRSSVESALTSFQDGKKFNFIICIGEQVQLRFDSKVTRKEIEYLLMHILQKNIDYINVSTVEPLQIDILRTGKKYQHREVINISSIQSWKIQNGKY</sequence>
<gene>
    <name evidence="1" type="ORF">OnM2_058071</name>
</gene>
<proteinExistence type="predicted"/>
<comment type="caution">
    <text evidence="1">The sequence shown here is derived from an EMBL/GenBank/DDBJ whole genome shotgun (WGS) entry which is preliminary data.</text>
</comment>
<dbReference type="AlphaFoldDB" id="A0A420HQC4"/>
<name>A0A420HQC4_9PEZI</name>
<dbReference type="Proteomes" id="UP000286134">
    <property type="component" value="Unassembled WGS sequence"/>
</dbReference>
<evidence type="ECO:0000313" key="1">
    <source>
        <dbReference type="EMBL" id="RKF59631.1"/>
    </source>
</evidence>
<reference evidence="1 2" key="1">
    <citation type="journal article" date="2018" name="BMC Genomics">
        <title>Comparative genome analyses reveal sequence features reflecting distinct modes of host-adaptation between dicot and monocot powdery mildew.</title>
        <authorList>
            <person name="Wu Y."/>
            <person name="Ma X."/>
            <person name="Pan Z."/>
            <person name="Kale S.D."/>
            <person name="Song Y."/>
            <person name="King H."/>
            <person name="Zhang Q."/>
            <person name="Presley C."/>
            <person name="Deng X."/>
            <person name="Wei C.I."/>
            <person name="Xiao S."/>
        </authorList>
    </citation>
    <scope>NUCLEOTIDE SEQUENCE [LARGE SCALE GENOMIC DNA]</scope>
    <source>
        <strain evidence="1">UMSG2</strain>
    </source>
</reference>
<protein>
    <submittedName>
        <fullName evidence="1">Uncharacterized protein</fullName>
    </submittedName>
</protein>
<accession>A0A420HQC4</accession>